<proteinExistence type="predicted"/>
<evidence type="ECO:0000256" key="4">
    <source>
        <dbReference type="ARBA" id="ARBA00023163"/>
    </source>
</evidence>
<dbReference type="InterPro" id="IPR047057">
    <property type="entry name" value="MerR_fam"/>
</dbReference>
<evidence type="ECO:0000313" key="6">
    <source>
        <dbReference type="EMBL" id="QBZ73191.1"/>
    </source>
</evidence>
<dbReference type="InterPro" id="IPR009061">
    <property type="entry name" value="DNA-bd_dom_put_sf"/>
</dbReference>
<dbReference type="PROSITE" id="PS50937">
    <property type="entry name" value="HTH_MERR_2"/>
    <property type="match status" value="1"/>
</dbReference>
<gene>
    <name evidence="6" type="primary">20</name>
    <name evidence="6" type="ORF">SEA_EPICDAB_20</name>
</gene>
<evidence type="ECO:0000256" key="1">
    <source>
        <dbReference type="ARBA" id="ARBA00022491"/>
    </source>
</evidence>
<dbReference type="Pfam" id="PF00376">
    <property type="entry name" value="MerR"/>
    <property type="match status" value="1"/>
</dbReference>
<dbReference type="PANTHER" id="PTHR30204:SF69">
    <property type="entry name" value="MERR-FAMILY TRANSCRIPTIONAL REGULATOR"/>
    <property type="match status" value="1"/>
</dbReference>
<dbReference type="GeneID" id="77950979"/>
<dbReference type="SMART" id="SM00422">
    <property type="entry name" value="HTH_MERR"/>
    <property type="match status" value="1"/>
</dbReference>
<evidence type="ECO:0000256" key="2">
    <source>
        <dbReference type="ARBA" id="ARBA00023015"/>
    </source>
</evidence>
<keyword evidence="2" id="KW-0805">Transcription regulation</keyword>
<evidence type="ECO:0000256" key="3">
    <source>
        <dbReference type="ARBA" id="ARBA00023125"/>
    </source>
</evidence>
<feature type="domain" description="HTH merR-type" evidence="5">
    <location>
        <begin position="18"/>
        <end position="63"/>
    </location>
</feature>
<dbReference type="EMBL" id="MK660712">
    <property type="protein sequence ID" value="QBZ73191.1"/>
    <property type="molecule type" value="Genomic_DNA"/>
</dbReference>
<sequence>MQSVVSTPSLTTMSFVAIGAVAERFGVNAQTVRRWEAAGLLTPVVRTPGGHRRYAAEDVDRLADTLFTTATNIAEGTA</sequence>
<dbReference type="PANTHER" id="PTHR30204">
    <property type="entry name" value="REDOX-CYCLING DRUG-SENSING TRANSCRIPTIONAL ACTIVATOR SOXR"/>
    <property type="match status" value="1"/>
</dbReference>
<keyword evidence="3" id="KW-0238">DNA-binding</keyword>
<keyword evidence="7" id="KW-1185">Reference proteome</keyword>
<dbReference type="InterPro" id="IPR000551">
    <property type="entry name" value="MerR-type_HTH_dom"/>
</dbReference>
<name>A0A4D6E3Y0_9CAUD</name>
<reference evidence="6 7" key="1">
    <citation type="submission" date="2019-03" db="EMBL/GenBank/DDBJ databases">
        <authorList>
            <person name="Fakhre F."/>
            <person name="Gonzalez R.M."/>
            <person name="Howells E.K."/>
            <person name="Otero L.A."/>
            <person name="Pegoraro K.N."/>
            <person name="Robichaux K.C."/>
            <person name="Rodier A."/>
            <person name="Sadowski C.L."/>
            <person name="Carter V.P."/>
            <person name="Gray A.D."/>
            <person name="Klein G.C."/>
            <person name="Lebosada C."/>
            <person name="Miklaszewski C.M."/>
            <person name="Sutton S.N."/>
            <person name="Pollenz R.S."/>
            <person name="Garlena R.A."/>
            <person name="Russell D.A."/>
            <person name="Pope W.H."/>
            <person name="Jacobs-Sera D."/>
            <person name="Hatfull G.F."/>
        </authorList>
    </citation>
    <scope>NUCLEOTIDE SEQUENCE [LARGE SCALE GENOMIC DNA]</scope>
</reference>
<protein>
    <submittedName>
        <fullName evidence="6">Excise</fullName>
    </submittedName>
</protein>
<dbReference type="GO" id="GO:0003700">
    <property type="term" value="F:DNA-binding transcription factor activity"/>
    <property type="evidence" value="ECO:0007669"/>
    <property type="project" value="InterPro"/>
</dbReference>
<dbReference type="RefSeq" id="YP_010674662.1">
    <property type="nucleotide sequence ID" value="NC_070997.1"/>
</dbReference>
<keyword evidence="1" id="KW-0678">Repressor</keyword>
<evidence type="ECO:0000259" key="5">
    <source>
        <dbReference type="PROSITE" id="PS50937"/>
    </source>
</evidence>
<dbReference type="PRINTS" id="PR00040">
    <property type="entry name" value="HTHMERR"/>
</dbReference>
<dbReference type="Gene3D" id="1.10.1660.10">
    <property type="match status" value="1"/>
</dbReference>
<dbReference type="KEGG" id="vg:77950979"/>
<dbReference type="Proteomes" id="UP000297043">
    <property type="component" value="Segment"/>
</dbReference>
<keyword evidence="4" id="KW-0804">Transcription</keyword>
<evidence type="ECO:0000313" key="7">
    <source>
        <dbReference type="Proteomes" id="UP000297043"/>
    </source>
</evidence>
<accession>A0A4D6E3Y0</accession>
<dbReference type="GO" id="GO:0003677">
    <property type="term" value="F:DNA binding"/>
    <property type="evidence" value="ECO:0007669"/>
    <property type="project" value="UniProtKB-KW"/>
</dbReference>
<dbReference type="SUPFAM" id="SSF46955">
    <property type="entry name" value="Putative DNA-binding domain"/>
    <property type="match status" value="1"/>
</dbReference>
<organism evidence="6 7">
    <name type="scientific">Gordonia phage EricDab</name>
    <dbReference type="NCBI Taxonomy" id="3070616"/>
    <lineage>
        <taxon>Viruses</taxon>
        <taxon>Duplodnaviria</taxon>
        <taxon>Heunggongvirae</taxon>
        <taxon>Uroviricota</taxon>
        <taxon>Caudoviricetes</taxon>
        <taxon>Ericdabvirus</taxon>
        <taxon>Ericdabvirus ericdab</taxon>
    </lineage>
</organism>
<dbReference type="CDD" id="cd04761">
    <property type="entry name" value="HTH_MerR-SF"/>
    <property type="match status" value="1"/>
</dbReference>